<protein>
    <recommendedName>
        <fullName evidence="3">Addiction module antitoxin RelB</fullName>
    </recommendedName>
</protein>
<evidence type="ECO:0000313" key="1">
    <source>
        <dbReference type="EMBL" id="UPQ80059.1"/>
    </source>
</evidence>
<evidence type="ECO:0008006" key="3">
    <source>
        <dbReference type="Google" id="ProtNLM"/>
    </source>
</evidence>
<dbReference type="Proteomes" id="UP000830583">
    <property type="component" value="Chromosome"/>
</dbReference>
<dbReference type="EMBL" id="CP096205">
    <property type="protein sequence ID" value="UPQ80059.1"/>
    <property type="molecule type" value="Genomic_DNA"/>
</dbReference>
<sequence length="77" mass="9162">MKQLTIKIKDNKYSFFLELLKSMDFVSIVEDNDWYENLSLKEKKEIQKGINDLENGRTYSQEEVMLLAKKKISTLKK</sequence>
<organism evidence="1 2">
    <name type="scientific">Flavobacterium azooxidireducens</name>
    <dbReference type="NCBI Taxonomy" id="1871076"/>
    <lineage>
        <taxon>Bacteria</taxon>
        <taxon>Pseudomonadati</taxon>
        <taxon>Bacteroidota</taxon>
        <taxon>Flavobacteriia</taxon>
        <taxon>Flavobacteriales</taxon>
        <taxon>Flavobacteriaceae</taxon>
        <taxon>Flavobacterium</taxon>
    </lineage>
</organism>
<keyword evidence="2" id="KW-1185">Reference proteome</keyword>
<proteinExistence type="predicted"/>
<name>A0ABY4KHA0_9FLAO</name>
<evidence type="ECO:0000313" key="2">
    <source>
        <dbReference type="Proteomes" id="UP000830583"/>
    </source>
</evidence>
<gene>
    <name evidence="1" type="ORF">M0M57_04305</name>
</gene>
<reference evidence="1" key="1">
    <citation type="submission" date="2022-04" db="EMBL/GenBank/DDBJ databases">
        <title>Consumption of N2O by Flavobacterium azooxidireducens sp. nov. isolated from Decomposing Leaf Litter of Phragmites australis (Cav.).</title>
        <authorList>
            <person name="Behrendt U."/>
            <person name="Spanner T."/>
            <person name="Augustin J."/>
            <person name="Horn M.A."/>
            <person name="Kolb S."/>
            <person name="Ulrich A."/>
        </authorList>
    </citation>
    <scope>NUCLEOTIDE SEQUENCE</scope>
    <source>
        <strain evidence="1">IGB 4-14</strain>
    </source>
</reference>
<accession>A0ABY4KHA0</accession>
<dbReference type="RefSeq" id="WP_248435704.1">
    <property type="nucleotide sequence ID" value="NZ_CP096205.1"/>
</dbReference>